<dbReference type="EMBL" id="JAFNEN010000113">
    <property type="protein sequence ID" value="KAG8193950.1"/>
    <property type="molecule type" value="Genomic_DNA"/>
</dbReference>
<sequence length="69" mass="7699">MSTAHSQEEPPAQVNSSDLQPSRVVTNLAESPCYSYGEWPAPLERQRWVPGVGERCKACHLRVCVGIWC</sequence>
<proteinExistence type="predicted"/>
<keyword evidence="3" id="KW-1185">Reference proteome</keyword>
<protein>
    <submittedName>
        <fullName evidence="2">Uncharacterized protein</fullName>
    </submittedName>
</protein>
<evidence type="ECO:0000256" key="1">
    <source>
        <dbReference type="SAM" id="MobiDB-lite"/>
    </source>
</evidence>
<reference evidence="2 3" key="1">
    <citation type="journal article" date="2022" name="Nat. Ecol. Evol.">
        <title>A masculinizing supergene underlies an exaggerated male reproductive morph in a spider.</title>
        <authorList>
            <person name="Hendrickx F."/>
            <person name="De Corte Z."/>
            <person name="Sonet G."/>
            <person name="Van Belleghem S.M."/>
            <person name="Kostlbacher S."/>
            <person name="Vangestel C."/>
        </authorList>
    </citation>
    <scope>NUCLEOTIDE SEQUENCE [LARGE SCALE GENOMIC DNA]</scope>
    <source>
        <strain evidence="2">W744_W776</strain>
    </source>
</reference>
<organism evidence="2 3">
    <name type="scientific">Oedothorax gibbosus</name>
    <dbReference type="NCBI Taxonomy" id="931172"/>
    <lineage>
        <taxon>Eukaryota</taxon>
        <taxon>Metazoa</taxon>
        <taxon>Ecdysozoa</taxon>
        <taxon>Arthropoda</taxon>
        <taxon>Chelicerata</taxon>
        <taxon>Arachnida</taxon>
        <taxon>Araneae</taxon>
        <taxon>Araneomorphae</taxon>
        <taxon>Entelegynae</taxon>
        <taxon>Araneoidea</taxon>
        <taxon>Linyphiidae</taxon>
        <taxon>Erigoninae</taxon>
        <taxon>Oedothorax</taxon>
    </lineage>
</organism>
<name>A0AAV6VB07_9ARAC</name>
<dbReference type="Proteomes" id="UP000827092">
    <property type="component" value="Unassembled WGS sequence"/>
</dbReference>
<gene>
    <name evidence="2" type="ORF">JTE90_011500</name>
</gene>
<evidence type="ECO:0000313" key="3">
    <source>
        <dbReference type="Proteomes" id="UP000827092"/>
    </source>
</evidence>
<evidence type="ECO:0000313" key="2">
    <source>
        <dbReference type="EMBL" id="KAG8193950.1"/>
    </source>
</evidence>
<dbReference type="AlphaFoldDB" id="A0AAV6VB07"/>
<accession>A0AAV6VB07</accession>
<comment type="caution">
    <text evidence="2">The sequence shown here is derived from an EMBL/GenBank/DDBJ whole genome shotgun (WGS) entry which is preliminary data.</text>
</comment>
<feature type="region of interest" description="Disordered" evidence="1">
    <location>
        <begin position="1"/>
        <end position="21"/>
    </location>
</feature>